<dbReference type="OrthoDB" id="9775794at2"/>
<dbReference type="PANTHER" id="PTHR11941:SF54">
    <property type="entry name" value="ENOYL-COA HYDRATASE, MITOCHONDRIAL"/>
    <property type="match status" value="1"/>
</dbReference>
<dbReference type="EC" id="4.2.1.55" evidence="4"/>
<dbReference type="InterPro" id="IPR018376">
    <property type="entry name" value="Enoyl-CoA_hyd/isom_CS"/>
</dbReference>
<dbReference type="STRING" id="908337.HMPREF9257_0604"/>
<evidence type="ECO:0000256" key="2">
    <source>
        <dbReference type="ARBA" id="ARBA00023239"/>
    </source>
</evidence>
<dbReference type="FunFam" id="3.90.226.10:FF:000009">
    <property type="entry name" value="Carnitinyl-CoA dehydratase"/>
    <property type="match status" value="1"/>
</dbReference>
<dbReference type="EMBL" id="AENN01000017">
    <property type="protein sequence ID" value="EFR30644.1"/>
    <property type="molecule type" value="Genomic_DNA"/>
</dbReference>
<name>E4KQP5_9LACT</name>
<dbReference type="InterPro" id="IPR014748">
    <property type="entry name" value="Enoyl-CoA_hydra_C"/>
</dbReference>
<proteinExistence type="inferred from homology"/>
<keyword evidence="4" id="KW-0413">Isomerase</keyword>
<dbReference type="CDD" id="cd06558">
    <property type="entry name" value="crotonase-like"/>
    <property type="match status" value="1"/>
</dbReference>
<gene>
    <name evidence="4" type="primary">crt_1</name>
    <name evidence="4" type="ORF">HMPREF9257_0604</name>
</gene>
<dbReference type="FunFam" id="1.10.12.10:FF:000001">
    <property type="entry name" value="Probable enoyl-CoA hydratase, mitochondrial"/>
    <property type="match status" value="1"/>
</dbReference>
<reference evidence="4 5" key="1">
    <citation type="submission" date="2010-10" db="EMBL/GenBank/DDBJ databases">
        <authorList>
            <person name="Durkin A.S."/>
            <person name="Madupu R."/>
            <person name="Torralba M."/>
            <person name="Gillis M."/>
            <person name="Methe B."/>
            <person name="Sutton G."/>
            <person name="Nelson K.E."/>
        </authorList>
    </citation>
    <scope>NUCLEOTIDE SEQUENCE [LARGE SCALE GENOMIC DNA]</scope>
    <source>
        <strain evidence="4 5">ACS-139-V-Col8</strain>
    </source>
</reference>
<dbReference type="AlphaFoldDB" id="E4KQP5"/>
<evidence type="ECO:0000256" key="3">
    <source>
        <dbReference type="RuleBase" id="RU003707"/>
    </source>
</evidence>
<dbReference type="eggNOG" id="COG1024">
    <property type="taxonomic scope" value="Bacteria"/>
</dbReference>
<dbReference type="Proteomes" id="UP000005990">
    <property type="component" value="Unassembled WGS sequence"/>
</dbReference>
<dbReference type="Gene3D" id="3.90.226.10">
    <property type="entry name" value="2-enoyl-CoA Hydratase, Chain A, domain 1"/>
    <property type="match status" value="1"/>
</dbReference>
<dbReference type="GO" id="GO:0016836">
    <property type="term" value="F:hydro-lyase activity"/>
    <property type="evidence" value="ECO:0007669"/>
    <property type="project" value="UniProtKB-ARBA"/>
</dbReference>
<accession>E4KQP5</accession>
<evidence type="ECO:0000313" key="4">
    <source>
        <dbReference type="EMBL" id="EFR30644.1"/>
    </source>
</evidence>
<evidence type="ECO:0000256" key="1">
    <source>
        <dbReference type="ARBA" id="ARBA00005254"/>
    </source>
</evidence>
<dbReference type="Pfam" id="PF00378">
    <property type="entry name" value="ECH_1"/>
    <property type="match status" value="1"/>
</dbReference>
<dbReference type="SUPFAM" id="SSF52096">
    <property type="entry name" value="ClpP/crotonase"/>
    <property type="match status" value="1"/>
</dbReference>
<dbReference type="PANTHER" id="PTHR11941">
    <property type="entry name" value="ENOYL-COA HYDRATASE-RELATED"/>
    <property type="match status" value="1"/>
</dbReference>
<keyword evidence="2 4" id="KW-0456">Lyase</keyword>
<keyword evidence="5" id="KW-1185">Reference proteome</keyword>
<dbReference type="GO" id="GO:0016853">
    <property type="term" value="F:isomerase activity"/>
    <property type="evidence" value="ECO:0007669"/>
    <property type="project" value="UniProtKB-KW"/>
</dbReference>
<dbReference type="InterPro" id="IPR029045">
    <property type="entry name" value="ClpP/crotonase-like_dom_sf"/>
</dbReference>
<dbReference type="RefSeq" id="WP_006418804.1">
    <property type="nucleotide sequence ID" value="NZ_AENN01000017.1"/>
</dbReference>
<comment type="caution">
    <text evidence="4">The sequence shown here is derived from an EMBL/GenBank/DDBJ whole genome shotgun (WGS) entry which is preliminary data.</text>
</comment>
<comment type="similarity">
    <text evidence="1 3">Belongs to the enoyl-CoA hydratase/isomerase family.</text>
</comment>
<evidence type="ECO:0000313" key="5">
    <source>
        <dbReference type="Proteomes" id="UP000005990"/>
    </source>
</evidence>
<dbReference type="GO" id="GO:0006635">
    <property type="term" value="P:fatty acid beta-oxidation"/>
    <property type="evidence" value="ECO:0007669"/>
    <property type="project" value="TreeGrafter"/>
</dbReference>
<sequence>MTEYKNILFDVKNQIGTLTINRPKALNALNSETLNEIYDLVKAIEGGQFEIHFLIITGAGDKAFVAGADIKEMANLNPLEARDFSRLGSQVFKAIQNLSLPTLAAINGYALGGGLELSMACDLRFACENAVVGLPEVGLGVIPGFGGTQRLPRIIGLAKANEFLFTGGNLKADVALEAGLFNRLYPVEQLLPEAYAYAEKVIKKAPIAVRYAKLAASKGIDMSLDKGLDYESELFGLLFATEDQSEGMGAFVEKREAEFKNQ</sequence>
<dbReference type="Gene3D" id="1.10.12.10">
    <property type="entry name" value="Lyase 2-enoyl-coa Hydratase, Chain A, domain 2"/>
    <property type="match status" value="1"/>
</dbReference>
<protein>
    <submittedName>
        <fullName evidence="4">Enoyl-CoA hydratase/isomerase family protein</fullName>
        <ecNumber evidence="4">4.2.1.55</ecNumber>
    </submittedName>
</protein>
<dbReference type="InterPro" id="IPR001753">
    <property type="entry name" value="Enoyl-CoA_hydra/iso"/>
</dbReference>
<organism evidence="4 5">
    <name type="scientific">Eremococcus coleocola ACS-139-V-Col8</name>
    <dbReference type="NCBI Taxonomy" id="908337"/>
    <lineage>
        <taxon>Bacteria</taxon>
        <taxon>Bacillati</taxon>
        <taxon>Bacillota</taxon>
        <taxon>Bacilli</taxon>
        <taxon>Lactobacillales</taxon>
        <taxon>Aerococcaceae</taxon>
        <taxon>Eremococcus</taxon>
    </lineage>
</organism>
<dbReference type="PROSITE" id="PS00166">
    <property type="entry name" value="ENOYL_COA_HYDRATASE"/>
    <property type="match status" value="1"/>
</dbReference>